<dbReference type="InterPro" id="IPR052509">
    <property type="entry name" value="Metal_resp_DNA-bind_regulator"/>
</dbReference>
<dbReference type="InterPro" id="IPR036388">
    <property type="entry name" value="WH-like_DNA-bd_sf"/>
</dbReference>
<feature type="domain" description="Transcription regulator PadR N-terminal" evidence="1">
    <location>
        <begin position="15"/>
        <end position="94"/>
    </location>
</feature>
<evidence type="ECO:0000313" key="2">
    <source>
        <dbReference type="EMBL" id="RZQ65972.1"/>
    </source>
</evidence>
<organism evidence="2 3">
    <name type="scientific">Amycolatopsis suaedae</name>
    <dbReference type="NCBI Taxonomy" id="2510978"/>
    <lineage>
        <taxon>Bacteria</taxon>
        <taxon>Bacillati</taxon>
        <taxon>Actinomycetota</taxon>
        <taxon>Actinomycetes</taxon>
        <taxon>Pseudonocardiales</taxon>
        <taxon>Pseudonocardiaceae</taxon>
        <taxon>Amycolatopsis</taxon>
    </lineage>
</organism>
<sequence>MSPPPVALTPAMFALLLALSEGDQHGYQLIADVKRLTGGELVLGPGTLYRSLQRMRADGLVEEIGPDLDAARADRRAERRRRYRITGAGTRAVRAEARRLATLLASETARAVLRAAEEDTSDVG</sequence>
<gene>
    <name evidence="2" type="ORF">EWH70_02575</name>
</gene>
<accession>A0A4Q7JFJ5</accession>
<comment type="caution">
    <text evidence="2">The sequence shown here is derived from an EMBL/GenBank/DDBJ whole genome shotgun (WGS) entry which is preliminary data.</text>
</comment>
<dbReference type="PANTHER" id="PTHR33169">
    <property type="entry name" value="PADR-FAMILY TRANSCRIPTIONAL REGULATOR"/>
    <property type="match status" value="1"/>
</dbReference>
<dbReference type="RefSeq" id="WP_130473541.1">
    <property type="nucleotide sequence ID" value="NZ_SFCC01000001.1"/>
</dbReference>
<dbReference type="InterPro" id="IPR005149">
    <property type="entry name" value="Tscrpt_reg_PadR_N"/>
</dbReference>
<reference evidence="2 3" key="1">
    <citation type="submission" date="2019-02" db="EMBL/GenBank/DDBJ databases">
        <title>Draft genome sequence of Amycolatopsis sp. 8-3EHSu isolated from roots of Suaeda maritima.</title>
        <authorList>
            <person name="Duangmal K."/>
            <person name="Chantavorakit T."/>
        </authorList>
    </citation>
    <scope>NUCLEOTIDE SEQUENCE [LARGE SCALE GENOMIC DNA]</scope>
    <source>
        <strain evidence="2 3">8-3EHSu</strain>
    </source>
</reference>
<dbReference type="Pfam" id="PF03551">
    <property type="entry name" value="PadR"/>
    <property type="match status" value="1"/>
</dbReference>
<dbReference type="OrthoDB" id="122286at2"/>
<evidence type="ECO:0000313" key="3">
    <source>
        <dbReference type="Proteomes" id="UP000292003"/>
    </source>
</evidence>
<keyword evidence="3" id="KW-1185">Reference proteome</keyword>
<protein>
    <submittedName>
        <fullName evidence="2">PadR family transcriptional regulator</fullName>
    </submittedName>
</protein>
<evidence type="ECO:0000259" key="1">
    <source>
        <dbReference type="Pfam" id="PF03551"/>
    </source>
</evidence>
<dbReference type="AlphaFoldDB" id="A0A4Q7JFJ5"/>
<dbReference type="InterPro" id="IPR036390">
    <property type="entry name" value="WH_DNA-bd_sf"/>
</dbReference>
<dbReference type="Proteomes" id="UP000292003">
    <property type="component" value="Unassembled WGS sequence"/>
</dbReference>
<name>A0A4Q7JFJ5_9PSEU</name>
<dbReference type="EMBL" id="SFCC01000001">
    <property type="protein sequence ID" value="RZQ65972.1"/>
    <property type="molecule type" value="Genomic_DNA"/>
</dbReference>
<proteinExistence type="predicted"/>
<dbReference type="PANTHER" id="PTHR33169:SF13">
    <property type="entry name" value="PADR-FAMILY TRANSCRIPTIONAL REGULATOR"/>
    <property type="match status" value="1"/>
</dbReference>
<dbReference type="Gene3D" id="1.10.10.10">
    <property type="entry name" value="Winged helix-like DNA-binding domain superfamily/Winged helix DNA-binding domain"/>
    <property type="match status" value="1"/>
</dbReference>
<dbReference type="SUPFAM" id="SSF46785">
    <property type="entry name" value="Winged helix' DNA-binding domain"/>
    <property type="match status" value="1"/>
</dbReference>